<dbReference type="GO" id="GO:0005524">
    <property type="term" value="F:ATP binding"/>
    <property type="evidence" value="ECO:0007669"/>
    <property type="project" value="UniProtKB-KW"/>
</dbReference>
<dbReference type="Gene3D" id="3.40.50.620">
    <property type="entry name" value="HUPs"/>
    <property type="match status" value="1"/>
</dbReference>
<keyword evidence="3" id="KW-0472">Membrane</keyword>
<accession>A0A3R6VMD2</accession>
<protein>
    <recommendedName>
        <fullName evidence="4">Asparagine synthetase domain-containing protein</fullName>
    </recommendedName>
</protein>
<dbReference type="InterPro" id="IPR014729">
    <property type="entry name" value="Rossmann-like_a/b/a_fold"/>
</dbReference>
<evidence type="ECO:0000256" key="2">
    <source>
        <dbReference type="ARBA" id="ARBA00022840"/>
    </source>
</evidence>
<evidence type="ECO:0000313" key="6">
    <source>
        <dbReference type="Proteomes" id="UP000283543"/>
    </source>
</evidence>
<feature type="domain" description="Asparagine synthetase" evidence="4">
    <location>
        <begin position="348"/>
        <end position="424"/>
    </location>
</feature>
<feature type="transmembrane region" description="Helical" evidence="3">
    <location>
        <begin position="692"/>
        <end position="712"/>
    </location>
</feature>
<dbReference type="VEuPathDB" id="FungiDB:H257_01269"/>
<evidence type="ECO:0000256" key="1">
    <source>
        <dbReference type="ARBA" id="ARBA00022741"/>
    </source>
</evidence>
<dbReference type="GO" id="GO:0006529">
    <property type="term" value="P:asparagine biosynthetic process"/>
    <property type="evidence" value="ECO:0007669"/>
    <property type="project" value="InterPro"/>
</dbReference>
<dbReference type="Pfam" id="PF00733">
    <property type="entry name" value="Asn_synthase"/>
    <property type="match status" value="2"/>
</dbReference>
<feature type="transmembrane region" description="Helical" evidence="3">
    <location>
        <begin position="658"/>
        <end position="680"/>
    </location>
</feature>
<gene>
    <name evidence="5" type="ORF">DYB34_010201</name>
</gene>
<keyword evidence="3" id="KW-0812">Transmembrane</keyword>
<feature type="transmembrane region" description="Helical" evidence="3">
    <location>
        <begin position="791"/>
        <end position="823"/>
    </location>
</feature>
<feature type="transmembrane region" description="Helical" evidence="3">
    <location>
        <begin position="588"/>
        <end position="612"/>
    </location>
</feature>
<feature type="transmembrane region" description="Helical" evidence="3">
    <location>
        <begin position="861"/>
        <end position="882"/>
    </location>
</feature>
<dbReference type="InterPro" id="IPR050795">
    <property type="entry name" value="Asn_Synthetase"/>
</dbReference>
<evidence type="ECO:0000259" key="4">
    <source>
        <dbReference type="Pfam" id="PF00733"/>
    </source>
</evidence>
<dbReference type="InterPro" id="IPR001962">
    <property type="entry name" value="Asn_synthase"/>
</dbReference>
<dbReference type="Proteomes" id="UP000283543">
    <property type="component" value="Unassembled WGS sequence"/>
</dbReference>
<dbReference type="AlphaFoldDB" id="A0A3R6VMD2"/>
<dbReference type="EMBL" id="QUTB01008534">
    <property type="protein sequence ID" value="RHY42193.1"/>
    <property type="molecule type" value="Genomic_DNA"/>
</dbReference>
<dbReference type="PANTHER" id="PTHR11772">
    <property type="entry name" value="ASPARAGINE SYNTHETASE"/>
    <property type="match status" value="1"/>
</dbReference>
<evidence type="ECO:0000313" key="5">
    <source>
        <dbReference type="EMBL" id="RHY42193.1"/>
    </source>
</evidence>
<dbReference type="PANTHER" id="PTHR11772:SF46">
    <property type="entry name" value="ASPARAGINE SYNTHETASE DOMAIN-CONTAINING PROTEIN"/>
    <property type="match status" value="1"/>
</dbReference>
<dbReference type="GO" id="GO:0005829">
    <property type="term" value="C:cytosol"/>
    <property type="evidence" value="ECO:0007669"/>
    <property type="project" value="TreeGrafter"/>
</dbReference>
<organism evidence="5 6">
    <name type="scientific">Aphanomyces astaci</name>
    <name type="common">Crayfish plague agent</name>
    <dbReference type="NCBI Taxonomy" id="112090"/>
    <lineage>
        <taxon>Eukaryota</taxon>
        <taxon>Sar</taxon>
        <taxon>Stramenopiles</taxon>
        <taxon>Oomycota</taxon>
        <taxon>Saprolegniomycetes</taxon>
        <taxon>Saprolegniales</taxon>
        <taxon>Verrucalvaceae</taxon>
        <taxon>Aphanomyces</taxon>
    </lineage>
</organism>
<dbReference type="VEuPathDB" id="FungiDB:H257_01386"/>
<proteinExistence type="predicted"/>
<dbReference type="GO" id="GO:0004066">
    <property type="term" value="F:asparagine synthase (glutamine-hydrolyzing) activity"/>
    <property type="evidence" value="ECO:0007669"/>
    <property type="project" value="InterPro"/>
</dbReference>
<reference evidence="5 6" key="1">
    <citation type="submission" date="2018-08" db="EMBL/GenBank/DDBJ databases">
        <title>Aphanomyces genome sequencing and annotation.</title>
        <authorList>
            <person name="Minardi D."/>
            <person name="Oidtmann B."/>
            <person name="Van Der Giezen M."/>
            <person name="Studholme D.J."/>
        </authorList>
    </citation>
    <scope>NUCLEOTIDE SEQUENCE [LARGE SCALE GENOMIC DNA]</scope>
    <source>
        <strain evidence="5 6">Si</strain>
    </source>
</reference>
<feature type="domain" description="Asparagine synthetase" evidence="4">
    <location>
        <begin position="200"/>
        <end position="331"/>
    </location>
</feature>
<sequence>MAVHLVIPMNVGMYNEVAPPAYQLDASPSSLLVMVGNTKHLWPTFVNSLDVGNIPDHPLNDFTVYEVTRALALVTSTSSPTEPVYHEPATLTLPADVSQRTRDLFDQAIAVKTVSAEAKSIWFRLRVGLHPSHPFMYSDAQVRFHYANSPESRKAVIAAVQSHTPIDYVLEPPTSTAVACRRLVQTVLTDLMASHPPPDVVLLSGGLDTSIIAEASACDLDALTVEFATPILTIQSGITVRADPAAQDATYASAICHRLNIPHHCLEVSVETLLEHVPVVSRILTTFDPMELRNAIVIYHSLLRAKELGYQCVVTGDAADELFAGMFDRLQLYRHHIARIMRFSAQPLAAALGLTVRSPFLDPRVVEFALSLGKHALVGDKTPVPNGKTYGKLVLRQAFPEAFSQWRDKEPIEQGAGTSQLRLGYFGDANVRGFHSRQRQLYQQHHVVLRDHEHLVYFEHFLAAFGGSLDAVPKVRDGDDPCPACRFDLSSKDQDFCITCGFWPARTTDANAASAKPAMDKLAELLQKLQDNDESVVEPIPVTVLGSVTRDTIFLRVYDSRYISHMVLVMSFATAYASTAISQLQQRGVLASTIACAFPAVSSVVMLVFWGVLIHVPALVHVTSILLYMWVEISGQLLAQQFWDTCSGAFNVTDSKQYFGAITFGSTIGTLFASFGLIPIMRTYDVSTEGTLVVVALLQATIGLSMLVVTPIPPPRGGPPTSVISEIQRRSYLKHVCFFEFGATVARVFVDYSTLAILGQYPEATVKAALGSINGVQSFLMMPLQVVAGPLFTYFGVMYGISTLPLAVLLFGVTTYMSSLLWLPLHAQDRSKFKSFVTGPFRSLARVLGALLSMALTSDVVTSYCGSSAVSVGVIVLGLVWFGDALAARQAYAAEFYASLKKGHMDVTSSHLVDFTTDQVGSFEICMESRWKL</sequence>
<dbReference type="CDD" id="cd01991">
    <property type="entry name" value="Asn_synthase_B_C"/>
    <property type="match status" value="1"/>
</dbReference>
<keyword evidence="1" id="KW-0547">Nucleotide-binding</keyword>
<comment type="caution">
    <text evidence="5">The sequence shown here is derived from an EMBL/GenBank/DDBJ whole genome shotgun (WGS) entry which is preliminary data.</text>
</comment>
<feature type="transmembrane region" description="Helical" evidence="3">
    <location>
        <begin position="562"/>
        <end position="581"/>
    </location>
</feature>
<keyword evidence="2" id="KW-0067">ATP-binding</keyword>
<keyword evidence="3" id="KW-1133">Transmembrane helix</keyword>
<evidence type="ECO:0000256" key="3">
    <source>
        <dbReference type="SAM" id="Phobius"/>
    </source>
</evidence>
<name>A0A3R6VMD2_APHAT</name>
<dbReference type="SUPFAM" id="SSF52402">
    <property type="entry name" value="Adenine nucleotide alpha hydrolases-like"/>
    <property type="match status" value="1"/>
</dbReference>